<evidence type="ECO:0000313" key="3">
    <source>
        <dbReference type="EMBL" id="MFC3148466.1"/>
    </source>
</evidence>
<keyword evidence="4" id="KW-1185">Reference proteome</keyword>
<sequence>MNALLTRAVRHARHALIATASLLALTAPVQAENFKIMIGANPGGGFDQTGRGIGKALQDAGAAKNVSYENRGGAGGTIGLAQFVNASKGDPNALVVMGAVMVGAIVQNKPPVTLENATPVARLFTEYNVFVVPANSPFKTMREVVEQMKKDPASVKWGGGSKGSVDHISVAMIARAAGVDVARANYIPFRGGGEASAAILGGHVTVGTAGYAEFAEFIRTGKVRAIAVTSPQRLASAKDIPTLREQGLDVEIGNWRGVYGAPGITPDQRKALVAAVTKATSTPGWKEALQKNDWTPSLLTGDDFGRFVSDEHARLRALMVKSGML</sequence>
<dbReference type="PIRSF" id="PIRSF017082">
    <property type="entry name" value="YflP"/>
    <property type="match status" value="1"/>
</dbReference>
<name>A0ABV7HA67_9BURK</name>
<keyword evidence="2" id="KW-0732">Signal</keyword>
<evidence type="ECO:0000256" key="2">
    <source>
        <dbReference type="SAM" id="SignalP"/>
    </source>
</evidence>
<proteinExistence type="inferred from homology"/>
<dbReference type="SUPFAM" id="SSF53850">
    <property type="entry name" value="Periplasmic binding protein-like II"/>
    <property type="match status" value="1"/>
</dbReference>
<reference evidence="4" key="1">
    <citation type="journal article" date="2019" name="Int. J. Syst. Evol. Microbiol.">
        <title>The Global Catalogue of Microorganisms (GCM) 10K type strain sequencing project: providing services to taxonomists for standard genome sequencing and annotation.</title>
        <authorList>
            <consortium name="The Broad Institute Genomics Platform"/>
            <consortium name="The Broad Institute Genome Sequencing Center for Infectious Disease"/>
            <person name="Wu L."/>
            <person name="Ma J."/>
        </authorList>
    </citation>
    <scope>NUCLEOTIDE SEQUENCE [LARGE SCALE GENOMIC DNA]</scope>
    <source>
        <strain evidence="4">KCTC 52168</strain>
    </source>
</reference>
<dbReference type="Pfam" id="PF03401">
    <property type="entry name" value="TctC"/>
    <property type="match status" value="1"/>
</dbReference>
<dbReference type="InterPro" id="IPR005064">
    <property type="entry name" value="BUG"/>
</dbReference>
<comment type="similarity">
    <text evidence="1">Belongs to the UPF0065 (bug) family.</text>
</comment>
<gene>
    <name evidence="3" type="ORF">ACFOEN_12615</name>
</gene>
<dbReference type="Proteomes" id="UP001595556">
    <property type="component" value="Unassembled WGS sequence"/>
</dbReference>
<protein>
    <submittedName>
        <fullName evidence="3">Bug family tripartite tricarboxylate transporter substrate binding protein</fullName>
    </submittedName>
</protein>
<organism evidence="3 4">
    <name type="scientific">Piscinibacterium candidicorallinum</name>
    <dbReference type="NCBI Taxonomy" id="1793872"/>
    <lineage>
        <taxon>Bacteria</taxon>
        <taxon>Pseudomonadati</taxon>
        <taxon>Pseudomonadota</taxon>
        <taxon>Betaproteobacteria</taxon>
        <taxon>Burkholderiales</taxon>
        <taxon>Piscinibacterium</taxon>
    </lineage>
</organism>
<dbReference type="PANTHER" id="PTHR42928:SF3">
    <property type="entry name" value="UPF0065 PROTEIN YFLP"/>
    <property type="match status" value="1"/>
</dbReference>
<dbReference type="PANTHER" id="PTHR42928">
    <property type="entry name" value="TRICARBOXYLATE-BINDING PROTEIN"/>
    <property type="match status" value="1"/>
</dbReference>
<dbReference type="Gene3D" id="3.40.190.150">
    <property type="entry name" value="Bordetella uptake gene, domain 1"/>
    <property type="match status" value="1"/>
</dbReference>
<feature type="signal peptide" evidence="2">
    <location>
        <begin position="1"/>
        <end position="31"/>
    </location>
</feature>
<accession>A0ABV7HA67</accession>
<dbReference type="CDD" id="cd07012">
    <property type="entry name" value="PBP2_Bug_TTT"/>
    <property type="match status" value="1"/>
</dbReference>
<dbReference type="Gene3D" id="3.40.190.10">
    <property type="entry name" value="Periplasmic binding protein-like II"/>
    <property type="match status" value="1"/>
</dbReference>
<feature type="chain" id="PRO_5046830775" evidence="2">
    <location>
        <begin position="32"/>
        <end position="325"/>
    </location>
</feature>
<evidence type="ECO:0000313" key="4">
    <source>
        <dbReference type="Proteomes" id="UP001595556"/>
    </source>
</evidence>
<dbReference type="InterPro" id="IPR042100">
    <property type="entry name" value="Bug_dom1"/>
</dbReference>
<dbReference type="EMBL" id="JBHRTI010000007">
    <property type="protein sequence ID" value="MFC3148466.1"/>
    <property type="molecule type" value="Genomic_DNA"/>
</dbReference>
<evidence type="ECO:0000256" key="1">
    <source>
        <dbReference type="ARBA" id="ARBA00006987"/>
    </source>
</evidence>
<comment type="caution">
    <text evidence="3">The sequence shown here is derived from an EMBL/GenBank/DDBJ whole genome shotgun (WGS) entry which is preliminary data.</text>
</comment>
<dbReference type="RefSeq" id="WP_377304464.1">
    <property type="nucleotide sequence ID" value="NZ_CP180191.1"/>
</dbReference>